<comment type="similarity">
    <text evidence="2">Belongs to the major facilitator superfamily.</text>
</comment>
<comment type="subcellular location">
    <subcellularLocation>
        <location evidence="1">Cell membrane</location>
        <topology evidence="1">Multi-pass membrane protein</topology>
    </subcellularLocation>
</comment>
<dbReference type="GO" id="GO:0022857">
    <property type="term" value="F:transmembrane transporter activity"/>
    <property type="evidence" value="ECO:0007669"/>
    <property type="project" value="InterPro"/>
</dbReference>
<dbReference type="PROSITE" id="PS50850">
    <property type="entry name" value="MFS"/>
    <property type="match status" value="1"/>
</dbReference>
<evidence type="ECO:0000256" key="3">
    <source>
        <dbReference type="ARBA" id="ARBA00022448"/>
    </source>
</evidence>
<dbReference type="EMBL" id="JGZO01000008">
    <property type="protein sequence ID" value="KFI94349.1"/>
    <property type="molecule type" value="Genomic_DNA"/>
</dbReference>
<dbReference type="STRING" id="158787.BSCA_1376"/>
<evidence type="ECO:0000256" key="7">
    <source>
        <dbReference type="SAM" id="Phobius"/>
    </source>
</evidence>
<dbReference type="PANTHER" id="PTHR23514">
    <property type="entry name" value="BYPASS OF STOP CODON PROTEIN 6"/>
    <property type="match status" value="1"/>
</dbReference>
<organism evidence="9 10">
    <name type="scientific">Bifidobacterium scardovii</name>
    <dbReference type="NCBI Taxonomy" id="158787"/>
    <lineage>
        <taxon>Bacteria</taxon>
        <taxon>Bacillati</taxon>
        <taxon>Actinomycetota</taxon>
        <taxon>Actinomycetes</taxon>
        <taxon>Bifidobacteriales</taxon>
        <taxon>Bifidobacteriaceae</taxon>
        <taxon>Bifidobacterium</taxon>
    </lineage>
</organism>
<evidence type="ECO:0000256" key="4">
    <source>
        <dbReference type="ARBA" id="ARBA00022692"/>
    </source>
</evidence>
<evidence type="ECO:0000256" key="5">
    <source>
        <dbReference type="ARBA" id="ARBA00022989"/>
    </source>
</evidence>
<feature type="transmembrane region" description="Helical" evidence="7">
    <location>
        <begin position="93"/>
        <end position="113"/>
    </location>
</feature>
<evidence type="ECO:0000256" key="2">
    <source>
        <dbReference type="ARBA" id="ARBA00008335"/>
    </source>
</evidence>
<keyword evidence="3" id="KW-0813">Transport</keyword>
<dbReference type="Gene3D" id="1.20.1250.20">
    <property type="entry name" value="MFS general substrate transporter like domains"/>
    <property type="match status" value="2"/>
</dbReference>
<feature type="transmembrane region" description="Helical" evidence="7">
    <location>
        <begin position="320"/>
        <end position="344"/>
    </location>
</feature>
<keyword evidence="10" id="KW-1185">Reference proteome</keyword>
<dbReference type="InterPro" id="IPR020846">
    <property type="entry name" value="MFS_dom"/>
</dbReference>
<feature type="transmembrane region" description="Helical" evidence="7">
    <location>
        <begin position="162"/>
        <end position="181"/>
    </location>
</feature>
<feature type="transmembrane region" description="Helical" evidence="7">
    <location>
        <begin position="230"/>
        <end position="249"/>
    </location>
</feature>
<dbReference type="Pfam" id="PF07690">
    <property type="entry name" value="MFS_1"/>
    <property type="match status" value="1"/>
</dbReference>
<gene>
    <name evidence="9" type="ORF">BSCA_1376</name>
</gene>
<dbReference type="Proteomes" id="UP000029033">
    <property type="component" value="Unassembled WGS sequence"/>
</dbReference>
<feature type="domain" description="Major facilitator superfamily (MFS) profile" evidence="8">
    <location>
        <begin position="27"/>
        <end position="415"/>
    </location>
</feature>
<dbReference type="PANTHER" id="PTHR23514:SF3">
    <property type="entry name" value="BYPASS OF STOP CODON PROTEIN 6"/>
    <property type="match status" value="1"/>
</dbReference>
<protein>
    <submittedName>
        <fullName evidence="9">Fucose permease</fullName>
    </submittedName>
</protein>
<dbReference type="InterPro" id="IPR036259">
    <property type="entry name" value="MFS_trans_sf"/>
</dbReference>
<dbReference type="InterPro" id="IPR051788">
    <property type="entry name" value="MFS_Transporter"/>
</dbReference>
<sequence length="415" mass="43200">MGRDDGRASMGSGPRPAALGDARYGRTIVACFNGYVTQAVINNYTPLLFVTFAATFGIDLARLSMLITVNFVTQLAVDLLAGRYVDRIGYRPCIIGAHVLAAAGLLALGLLPHRVADPFAAILAAVVLYAFGSGLIEVMVSPIVEACPTRHKAKMMSLLHSFYSWGQLVTVAVSTVFLWVFGIGSWPVLACLWAVVPLLGIALFAGAPMPAIVPEGAERIGGRQMLRKPVFWVLFVMMLCAGAAEQGMSQWASAFAESALGVTKVVGDLAGPAAFALMMALSRTVYGMFGHRINLRAFIAGSSALCVATYLLAACAPSPMAGLVGCAMTGFAVGIMWPGTFSLAAERMPGGGTLMFALFAVAGDLGCAGGGTMVGLVSSANGDDLRTGILSGTVFAVVMLACVLVLRRTGGKDRI</sequence>
<evidence type="ECO:0000259" key="8">
    <source>
        <dbReference type="PROSITE" id="PS50850"/>
    </source>
</evidence>
<feature type="transmembrane region" description="Helical" evidence="7">
    <location>
        <begin position="356"/>
        <end position="377"/>
    </location>
</feature>
<dbReference type="eggNOG" id="COG0738">
    <property type="taxonomic scope" value="Bacteria"/>
</dbReference>
<evidence type="ECO:0000313" key="9">
    <source>
        <dbReference type="EMBL" id="KFI94349.1"/>
    </source>
</evidence>
<feature type="transmembrane region" description="Helical" evidence="7">
    <location>
        <begin position="119"/>
        <end position="141"/>
    </location>
</feature>
<accession>A0A087DFP9</accession>
<evidence type="ECO:0000256" key="6">
    <source>
        <dbReference type="ARBA" id="ARBA00023136"/>
    </source>
</evidence>
<feature type="transmembrane region" description="Helical" evidence="7">
    <location>
        <begin position="389"/>
        <end position="406"/>
    </location>
</feature>
<keyword evidence="6 7" id="KW-0472">Membrane</keyword>
<feature type="transmembrane region" description="Helical" evidence="7">
    <location>
        <begin position="269"/>
        <end position="286"/>
    </location>
</feature>
<dbReference type="InterPro" id="IPR011701">
    <property type="entry name" value="MFS"/>
</dbReference>
<feature type="transmembrane region" description="Helical" evidence="7">
    <location>
        <begin position="187"/>
        <end position="209"/>
    </location>
</feature>
<feature type="transmembrane region" description="Helical" evidence="7">
    <location>
        <begin position="47"/>
        <end position="72"/>
    </location>
</feature>
<feature type="transmembrane region" description="Helical" evidence="7">
    <location>
        <begin position="293"/>
        <end position="314"/>
    </location>
</feature>
<dbReference type="SUPFAM" id="SSF103473">
    <property type="entry name" value="MFS general substrate transporter"/>
    <property type="match status" value="1"/>
</dbReference>
<evidence type="ECO:0000313" key="10">
    <source>
        <dbReference type="Proteomes" id="UP000029033"/>
    </source>
</evidence>
<evidence type="ECO:0000256" key="1">
    <source>
        <dbReference type="ARBA" id="ARBA00004651"/>
    </source>
</evidence>
<proteinExistence type="inferred from homology"/>
<dbReference type="AlphaFoldDB" id="A0A087DFP9"/>
<keyword evidence="4 7" id="KW-0812">Transmembrane</keyword>
<keyword evidence="5 7" id="KW-1133">Transmembrane helix</keyword>
<dbReference type="GO" id="GO:0005886">
    <property type="term" value="C:plasma membrane"/>
    <property type="evidence" value="ECO:0007669"/>
    <property type="project" value="UniProtKB-SubCell"/>
</dbReference>
<reference evidence="9 10" key="1">
    <citation type="submission" date="2014-03" db="EMBL/GenBank/DDBJ databases">
        <title>Genomics of Bifidobacteria.</title>
        <authorList>
            <person name="Ventura M."/>
            <person name="Milani C."/>
            <person name="Lugli G.A."/>
        </authorList>
    </citation>
    <scope>NUCLEOTIDE SEQUENCE [LARGE SCALE GENOMIC DNA]</scope>
    <source>
        <strain evidence="9 10">LMG 21589</strain>
    </source>
</reference>
<comment type="caution">
    <text evidence="9">The sequence shown here is derived from an EMBL/GenBank/DDBJ whole genome shotgun (WGS) entry which is preliminary data.</text>
</comment>
<name>A0A087DFP9_9BIFI</name>